<gene>
    <name evidence="1" type="ORF">FUAX_54940</name>
</gene>
<evidence type="ECO:0000313" key="1">
    <source>
        <dbReference type="EMBL" id="BDD13062.1"/>
    </source>
</evidence>
<dbReference type="AlphaFoldDB" id="A0AAU9CZ80"/>
<keyword evidence="2" id="KW-1185">Reference proteome</keyword>
<dbReference type="InterPro" id="IPR025412">
    <property type="entry name" value="DUF4304"/>
</dbReference>
<geneLocation type="plasmid" evidence="1 2">
    <name>pFA11</name>
</geneLocation>
<evidence type="ECO:0008006" key="3">
    <source>
        <dbReference type="Google" id="ProtNLM"/>
    </source>
</evidence>
<dbReference type="Proteomes" id="UP001348817">
    <property type="component" value="Plasmid pFA11"/>
</dbReference>
<protein>
    <recommendedName>
        <fullName evidence="3">DUF4304 domain-containing protein</fullName>
    </recommendedName>
</protein>
<keyword evidence="1" id="KW-0614">Plasmid</keyword>
<dbReference type="KEGG" id="fax:FUAX_54940"/>
<reference evidence="1 2" key="1">
    <citation type="submission" date="2021-12" db="EMBL/GenBank/DDBJ databases">
        <title>Genome sequencing of bacteria with rrn-lacking chromosome and rrn-plasmid.</title>
        <authorList>
            <person name="Anda M."/>
            <person name="Iwasaki W."/>
        </authorList>
    </citation>
    <scope>NUCLEOTIDE SEQUENCE [LARGE SCALE GENOMIC DNA]</scope>
    <source>
        <strain evidence="1 2">DSM 100852</strain>
        <plasmid evidence="1 2">pFA11</plasmid>
    </source>
</reference>
<sequence length="234" mass="27166">MNLAELKKNIFSIYKKEFKKNGFNISGNTFRKKENGFVKVFNIQLSQFNFYISDNLFSCSYCINIGLFYPEAYNFSFSEFYTDDVLEEMVPPKNPKESDCQFSSRGHEILGTLKSYVINNNTDIAIFIELITKEIKNVFIPFFEELVDLEDCKVLLNKYLKSDAVDIWTALAYTSLGKHYLAKELVLDVLKKNEVKPRIKKRIIHWIESKGVDLGVPNDDDEQNKIDISSGRYP</sequence>
<organism evidence="1 2">
    <name type="scientific">Fulvitalea axinellae</name>
    <dbReference type="NCBI Taxonomy" id="1182444"/>
    <lineage>
        <taxon>Bacteria</taxon>
        <taxon>Pseudomonadati</taxon>
        <taxon>Bacteroidota</taxon>
        <taxon>Cytophagia</taxon>
        <taxon>Cytophagales</taxon>
        <taxon>Persicobacteraceae</taxon>
        <taxon>Fulvitalea</taxon>
    </lineage>
</organism>
<dbReference type="Pfam" id="PF14137">
    <property type="entry name" value="DUF4304"/>
    <property type="match status" value="1"/>
</dbReference>
<dbReference type="EMBL" id="AP025325">
    <property type="protein sequence ID" value="BDD13062.1"/>
    <property type="molecule type" value="Genomic_DNA"/>
</dbReference>
<dbReference type="RefSeq" id="WP_338396280.1">
    <property type="nucleotide sequence ID" value="NZ_AP025325.1"/>
</dbReference>
<evidence type="ECO:0000313" key="2">
    <source>
        <dbReference type="Proteomes" id="UP001348817"/>
    </source>
</evidence>
<name>A0AAU9CZ80_9BACT</name>
<proteinExistence type="predicted"/>
<accession>A0AAU9CZ80</accession>